<evidence type="ECO:0000259" key="8">
    <source>
        <dbReference type="Pfam" id="PF12698"/>
    </source>
</evidence>
<feature type="compositionally biased region" description="Polar residues" evidence="6">
    <location>
        <begin position="210"/>
        <end position="219"/>
    </location>
</feature>
<dbReference type="Proteomes" id="UP000740926">
    <property type="component" value="Unassembled WGS sequence"/>
</dbReference>
<keyword evidence="5 7" id="KW-0472">Membrane</keyword>
<keyword evidence="3 7" id="KW-0812">Transmembrane</keyword>
<keyword evidence="2" id="KW-1003">Cell membrane</keyword>
<evidence type="ECO:0000313" key="9">
    <source>
        <dbReference type="EMBL" id="KAG1539659.1"/>
    </source>
</evidence>
<feature type="domain" description="ABC-2 type transporter transmembrane" evidence="8">
    <location>
        <begin position="22"/>
        <end position="125"/>
    </location>
</feature>
<accession>A0A9P7C7S4</accession>
<proteinExistence type="predicted"/>
<feature type="transmembrane region" description="Helical" evidence="7">
    <location>
        <begin position="21"/>
        <end position="42"/>
    </location>
</feature>
<evidence type="ECO:0000256" key="6">
    <source>
        <dbReference type="SAM" id="MobiDB-lite"/>
    </source>
</evidence>
<evidence type="ECO:0000256" key="2">
    <source>
        <dbReference type="ARBA" id="ARBA00022475"/>
    </source>
</evidence>
<dbReference type="Gene3D" id="2.60.120.1440">
    <property type="match status" value="1"/>
</dbReference>
<organism evidence="9 10">
    <name type="scientific">Rhizopus delemar</name>
    <dbReference type="NCBI Taxonomy" id="936053"/>
    <lineage>
        <taxon>Eukaryota</taxon>
        <taxon>Fungi</taxon>
        <taxon>Fungi incertae sedis</taxon>
        <taxon>Mucoromycota</taxon>
        <taxon>Mucoromycotina</taxon>
        <taxon>Mucoromycetes</taxon>
        <taxon>Mucorales</taxon>
        <taxon>Mucorineae</taxon>
        <taxon>Rhizopodaceae</taxon>
        <taxon>Rhizopus</taxon>
    </lineage>
</organism>
<comment type="caution">
    <text evidence="9">The sequence shown here is derived from an EMBL/GenBank/DDBJ whole genome shotgun (WGS) entry which is preliminary data.</text>
</comment>
<gene>
    <name evidence="9" type="ORF">G6F50_014471</name>
</gene>
<keyword evidence="10" id="KW-1185">Reference proteome</keyword>
<keyword evidence="4 7" id="KW-1133">Transmembrane helix</keyword>
<dbReference type="AlphaFoldDB" id="A0A9P7C7S4"/>
<feature type="region of interest" description="Disordered" evidence="6">
    <location>
        <begin position="158"/>
        <end position="219"/>
    </location>
</feature>
<dbReference type="Pfam" id="PF12698">
    <property type="entry name" value="ABC2_membrane_3"/>
    <property type="match status" value="1"/>
</dbReference>
<dbReference type="EMBL" id="JAANIU010006943">
    <property type="protein sequence ID" value="KAG1539659.1"/>
    <property type="molecule type" value="Genomic_DNA"/>
</dbReference>
<sequence>MNLRRLWAIMLKELRQLRRDRITLAMIVGIPVMQLLLFGYAINLNLRHLDAGVADQANSAASRALVQDMVATGVITPRSEAYSPDQLMQALRRGEISVGIVVPADFERRRFDGREAVQVLVDGSVLHLDTGTAVDIAFDAHARLLRLRHGQMLVETAADPQRPARPFRRAPVRGGRPAGRPARRGADLHTGATAPGRRRAAAALEPDPAATSQACTTRR</sequence>
<dbReference type="GO" id="GO:0005886">
    <property type="term" value="C:plasma membrane"/>
    <property type="evidence" value="ECO:0007669"/>
    <property type="project" value="UniProtKB-SubCell"/>
</dbReference>
<dbReference type="GO" id="GO:0140359">
    <property type="term" value="F:ABC-type transporter activity"/>
    <property type="evidence" value="ECO:0007669"/>
    <property type="project" value="InterPro"/>
</dbReference>
<protein>
    <recommendedName>
        <fullName evidence="8">ABC-2 type transporter transmembrane domain-containing protein</fullName>
    </recommendedName>
</protein>
<comment type="subcellular location">
    <subcellularLocation>
        <location evidence="1">Cell membrane</location>
        <topology evidence="1">Multi-pass membrane protein</topology>
    </subcellularLocation>
</comment>
<evidence type="ECO:0000256" key="1">
    <source>
        <dbReference type="ARBA" id="ARBA00004651"/>
    </source>
</evidence>
<dbReference type="InterPro" id="IPR013525">
    <property type="entry name" value="ABC2_TM"/>
</dbReference>
<evidence type="ECO:0000313" key="10">
    <source>
        <dbReference type="Proteomes" id="UP000740926"/>
    </source>
</evidence>
<dbReference type="InterPro" id="IPR051449">
    <property type="entry name" value="ABC-2_transporter_component"/>
</dbReference>
<evidence type="ECO:0000256" key="3">
    <source>
        <dbReference type="ARBA" id="ARBA00022692"/>
    </source>
</evidence>
<evidence type="ECO:0000256" key="7">
    <source>
        <dbReference type="SAM" id="Phobius"/>
    </source>
</evidence>
<reference evidence="9 10" key="1">
    <citation type="journal article" date="2020" name="Microb. Genom.">
        <title>Genetic diversity of clinical and environmental Mucorales isolates obtained from an investigation of mucormycosis cases among solid organ transplant recipients.</title>
        <authorList>
            <person name="Nguyen M.H."/>
            <person name="Kaul D."/>
            <person name="Muto C."/>
            <person name="Cheng S.J."/>
            <person name="Richter R.A."/>
            <person name="Bruno V.M."/>
            <person name="Liu G."/>
            <person name="Beyhan S."/>
            <person name="Sundermann A.J."/>
            <person name="Mounaud S."/>
            <person name="Pasculle A.W."/>
            <person name="Nierman W.C."/>
            <person name="Driscoll E."/>
            <person name="Cumbie R."/>
            <person name="Clancy C.J."/>
            <person name="Dupont C.L."/>
        </authorList>
    </citation>
    <scope>NUCLEOTIDE SEQUENCE [LARGE SCALE GENOMIC DNA]</scope>
    <source>
        <strain evidence="9 10">GL24</strain>
    </source>
</reference>
<evidence type="ECO:0000256" key="4">
    <source>
        <dbReference type="ARBA" id="ARBA00022989"/>
    </source>
</evidence>
<evidence type="ECO:0000256" key="5">
    <source>
        <dbReference type="ARBA" id="ARBA00023136"/>
    </source>
</evidence>
<dbReference type="PANTHER" id="PTHR30294:SF29">
    <property type="entry name" value="MULTIDRUG ABC TRANSPORTER PERMEASE YBHS-RELATED"/>
    <property type="match status" value="1"/>
</dbReference>
<name>A0A9P7C7S4_9FUNG</name>
<dbReference type="PANTHER" id="PTHR30294">
    <property type="entry name" value="MEMBRANE COMPONENT OF ABC TRANSPORTER YHHJ-RELATED"/>
    <property type="match status" value="1"/>
</dbReference>